<evidence type="ECO:0000256" key="4">
    <source>
        <dbReference type="ARBA" id="ARBA00023004"/>
    </source>
</evidence>
<keyword evidence="3 6" id="KW-0560">Oxidoreductase</keyword>
<keyword evidence="1" id="KW-0001">2Fe-2S</keyword>
<dbReference type="CDD" id="cd08878">
    <property type="entry name" value="RHO_alpha_C_DMO-like"/>
    <property type="match status" value="1"/>
</dbReference>
<accession>A0A0F7KYP3</accession>
<keyword evidence="7" id="KW-1185">Reference proteome</keyword>
<dbReference type="Gene3D" id="2.102.10.10">
    <property type="entry name" value="Rieske [2Fe-2S] iron-sulphur domain"/>
    <property type="match status" value="1"/>
</dbReference>
<dbReference type="InterPro" id="IPR044043">
    <property type="entry name" value="VanA_C_cat"/>
</dbReference>
<keyword evidence="2" id="KW-0479">Metal-binding</keyword>
<sequence>MFIKNAWYVAAFAAEIETGKALARKFLNKPVVLFRTEDGEIAALEDRCSHRAMPLSAGHVDGCRIRCAYHGVEFDTGGKCVRIPNQERIPPAANVRSYPVVEKDHLIWIWMGDAHLADPTQIIDSPEHNDPQWTWRPYNFPVKADWQLIVDNILDLTHVPYIHAGTIGGNPEQHYGAETKVEFDGKRIELLRKMPNSVPPRSYIDAGGFKGRVDRWQEVRFEPGRGMTLRVNAGGCDAGTGAYEGRRDNGFVLANNHFITPETETTSHYLWTICTTADPATGVPDKLFDQFFDTITEDEETLALQQQRINDDPDRNFVGIASDGAVNQARRLLSAMYEAENDQGIAA</sequence>
<evidence type="ECO:0000256" key="3">
    <source>
        <dbReference type="ARBA" id="ARBA00023002"/>
    </source>
</evidence>
<dbReference type="GO" id="GO:0051537">
    <property type="term" value="F:2 iron, 2 sulfur cluster binding"/>
    <property type="evidence" value="ECO:0007669"/>
    <property type="project" value="UniProtKB-KW"/>
</dbReference>
<gene>
    <name evidence="6" type="primary">tsaM1_2</name>
    <name evidence="6" type="ORF">WYH_03348</name>
</gene>
<dbReference type="Gene3D" id="3.90.380.10">
    <property type="entry name" value="Naphthalene 1,2-dioxygenase Alpha Subunit, Chain A, domain 1"/>
    <property type="match status" value="1"/>
</dbReference>
<dbReference type="KEGG" id="aay:WYH_03348"/>
<evidence type="ECO:0000256" key="1">
    <source>
        <dbReference type="ARBA" id="ARBA00022714"/>
    </source>
</evidence>
<dbReference type="Pfam" id="PF19112">
    <property type="entry name" value="VanA_C"/>
    <property type="match status" value="1"/>
</dbReference>
<keyword evidence="6" id="KW-0503">Monooxygenase</keyword>
<dbReference type="PANTHER" id="PTHR21266">
    <property type="entry name" value="IRON-SULFUR DOMAIN CONTAINING PROTEIN"/>
    <property type="match status" value="1"/>
</dbReference>
<dbReference type="EC" id="1.14.14.-" evidence="6"/>
<keyword evidence="5" id="KW-0411">Iron-sulfur</keyword>
<dbReference type="EMBL" id="CP011453">
    <property type="protein sequence ID" value="AKH44367.1"/>
    <property type="molecule type" value="Genomic_DNA"/>
</dbReference>
<dbReference type="InterPro" id="IPR036922">
    <property type="entry name" value="Rieske_2Fe-2S_sf"/>
</dbReference>
<dbReference type="Pfam" id="PF00355">
    <property type="entry name" value="Rieske"/>
    <property type="match status" value="1"/>
</dbReference>
<dbReference type="InterPro" id="IPR050584">
    <property type="entry name" value="Cholesterol_7-desaturase"/>
</dbReference>
<evidence type="ECO:0000256" key="2">
    <source>
        <dbReference type="ARBA" id="ARBA00022723"/>
    </source>
</evidence>
<dbReference type="OrthoDB" id="7418829at2"/>
<dbReference type="PATRIC" id="fig|1267766.3.peg.3369"/>
<dbReference type="SUPFAM" id="SSF55961">
    <property type="entry name" value="Bet v1-like"/>
    <property type="match status" value="1"/>
</dbReference>
<evidence type="ECO:0000256" key="5">
    <source>
        <dbReference type="ARBA" id="ARBA00023014"/>
    </source>
</evidence>
<dbReference type="AlphaFoldDB" id="A0A0F7KYP3"/>
<dbReference type="InterPro" id="IPR017941">
    <property type="entry name" value="Rieske_2Fe-2S"/>
</dbReference>
<dbReference type="PANTHER" id="PTHR21266:SF60">
    <property type="entry name" value="3-KETOSTEROID-9-ALPHA-MONOOXYGENASE, OXYGENASE COMPONENT"/>
    <property type="match status" value="1"/>
</dbReference>
<geneLocation type="plasmid" evidence="6 7">
    <name>unnamed</name>
</geneLocation>
<evidence type="ECO:0000313" key="6">
    <source>
        <dbReference type="EMBL" id="AKH44367.1"/>
    </source>
</evidence>
<protein>
    <submittedName>
        <fullName evidence="6">Toluene-4-sulfonate monooxygenase system iron-sulfur subunit TsaM1</fullName>
        <ecNumber evidence="6">1.14.14.-</ecNumber>
    </submittedName>
</protein>
<dbReference type="Proteomes" id="UP000034392">
    <property type="component" value="Plasmid unnamed"/>
</dbReference>
<dbReference type="SUPFAM" id="SSF50022">
    <property type="entry name" value="ISP domain"/>
    <property type="match status" value="1"/>
</dbReference>
<dbReference type="GO" id="GO:0046872">
    <property type="term" value="F:metal ion binding"/>
    <property type="evidence" value="ECO:0007669"/>
    <property type="project" value="UniProtKB-KW"/>
</dbReference>
<reference evidence="6" key="1">
    <citation type="submission" date="2015-08" db="EMBL/GenBank/DDBJ databases">
        <title>The complete genome of Altererythrobacter atlanticus strain 26DY36.</title>
        <authorList>
            <person name="Wu Y.-H."/>
            <person name="Cheng H."/>
            <person name="Wu X.-W."/>
        </authorList>
    </citation>
    <scope>NUCLEOTIDE SEQUENCE</scope>
    <source>
        <strain evidence="6">26DY36</strain>
        <plasmid evidence="6">unnamed</plasmid>
    </source>
</reference>
<keyword evidence="6" id="KW-0614">Plasmid</keyword>
<proteinExistence type="predicted"/>
<evidence type="ECO:0000313" key="7">
    <source>
        <dbReference type="Proteomes" id="UP000034392"/>
    </source>
</evidence>
<dbReference type="RefSeq" id="WP_046905348.1">
    <property type="nucleotide sequence ID" value="NZ_CP011453.2"/>
</dbReference>
<dbReference type="GO" id="GO:0004497">
    <property type="term" value="F:monooxygenase activity"/>
    <property type="evidence" value="ECO:0007669"/>
    <property type="project" value="UniProtKB-KW"/>
</dbReference>
<organism evidence="6 7">
    <name type="scientific">Croceibacterium atlanticum</name>
    <dbReference type="NCBI Taxonomy" id="1267766"/>
    <lineage>
        <taxon>Bacteria</taxon>
        <taxon>Pseudomonadati</taxon>
        <taxon>Pseudomonadota</taxon>
        <taxon>Alphaproteobacteria</taxon>
        <taxon>Sphingomonadales</taxon>
        <taxon>Erythrobacteraceae</taxon>
        <taxon>Croceibacterium</taxon>
    </lineage>
</organism>
<keyword evidence="4" id="KW-0408">Iron</keyword>
<dbReference type="PROSITE" id="PS51296">
    <property type="entry name" value="RIESKE"/>
    <property type="match status" value="1"/>
</dbReference>
<name>A0A0F7KYP3_9SPHN</name>